<dbReference type="Proteomes" id="UP000646827">
    <property type="component" value="Unassembled WGS sequence"/>
</dbReference>
<proteinExistence type="predicted"/>
<accession>A0A8H7RYF0</accession>
<dbReference type="OrthoDB" id="2429120at2759"/>
<gene>
    <name evidence="2" type="ORF">INT45_003141</name>
</gene>
<dbReference type="AlphaFoldDB" id="A0A8H7RYF0"/>
<feature type="region of interest" description="Disordered" evidence="1">
    <location>
        <begin position="96"/>
        <end position="157"/>
    </location>
</feature>
<sequence length="452" mass="51239">MATDMSDESPETHEKKCYDKIENYIREQQNVGRDICFAHFIRDERAFVAENSLPVADYKAFWSRLFGKVVNKFNIETVRVRADWKYVVAKISGEDRSSNLTSSTSSFKKPIENSRKRNFSSPSSSSTSTSNNNFDSTSSNNRTIGSSSTESTTKRRKKITAALTEGVEKVVLEPSTEKWFVGNVPVTERLLEFRELCIKKGKKGMLETYQEELSINGIFLIDGLDCVYPSSKLEYDLDEETWSLMIEECAARYPTEELNEETSKILRNFEKAGQTNFTLCSKIADGLESEMIKESLRNMYAVYPIILPFTKETDKTIRKGTDGQAQGSKDLKFSDLSINFKYGTMPEQGLVITEIKPPAKVKSGSRPDLVKLGNEMKDAIDKIVIDGFDNKDISVLGILIEGFRCTLFGMDLTYQATYRLVPISVFFIPQDRHDFARLPNCFSAISTMRYSP</sequence>
<feature type="compositionally biased region" description="Low complexity" evidence="1">
    <location>
        <begin position="119"/>
        <end position="151"/>
    </location>
</feature>
<evidence type="ECO:0000256" key="1">
    <source>
        <dbReference type="SAM" id="MobiDB-lite"/>
    </source>
</evidence>
<dbReference type="EMBL" id="JAEPRB010000185">
    <property type="protein sequence ID" value="KAG2219319.1"/>
    <property type="molecule type" value="Genomic_DNA"/>
</dbReference>
<evidence type="ECO:0000313" key="3">
    <source>
        <dbReference type="Proteomes" id="UP000646827"/>
    </source>
</evidence>
<evidence type="ECO:0000313" key="2">
    <source>
        <dbReference type="EMBL" id="KAG2219319.1"/>
    </source>
</evidence>
<name>A0A8H7RYF0_9FUNG</name>
<reference evidence="2 3" key="1">
    <citation type="submission" date="2020-12" db="EMBL/GenBank/DDBJ databases">
        <title>Metabolic potential, ecology and presence of endohyphal bacteria is reflected in genomic diversity of Mucoromycotina.</title>
        <authorList>
            <person name="Muszewska A."/>
            <person name="Okrasinska A."/>
            <person name="Steczkiewicz K."/>
            <person name="Drgas O."/>
            <person name="Orlowska M."/>
            <person name="Perlinska-Lenart U."/>
            <person name="Aleksandrzak-Piekarczyk T."/>
            <person name="Szatraj K."/>
            <person name="Zielenkiewicz U."/>
            <person name="Pilsyk S."/>
            <person name="Malc E."/>
            <person name="Mieczkowski P."/>
            <person name="Kruszewska J.S."/>
            <person name="Biernat P."/>
            <person name="Pawlowska J."/>
        </authorList>
    </citation>
    <scope>NUCLEOTIDE SEQUENCE [LARGE SCALE GENOMIC DNA]</scope>
    <source>
        <strain evidence="2 3">CBS 142.35</strain>
    </source>
</reference>
<keyword evidence="3" id="KW-1185">Reference proteome</keyword>
<protein>
    <submittedName>
        <fullName evidence="2">Uncharacterized protein</fullName>
    </submittedName>
</protein>
<comment type="caution">
    <text evidence="2">The sequence shown here is derived from an EMBL/GenBank/DDBJ whole genome shotgun (WGS) entry which is preliminary data.</text>
</comment>
<organism evidence="2 3">
    <name type="scientific">Circinella minor</name>
    <dbReference type="NCBI Taxonomy" id="1195481"/>
    <lineage>
        <taxon>Eukaryota</taxon>
        <taxon>Fungi</taxon>
        <taxon>Fungi incertae sedis</taxon>
        <taxon>Mucoromycota</taxon>
        <taxon>Mucoromycotina</taxon>
        <taxon>Mucoromycetes</taxon>
        <taxon>Mucorales</taxon>
        <taxon>Lichtheimiaceae</taxon>
        <taxon>Circinella</taxon>
    </lineage>
</organism>